<accession>A0A4Y2G6X0</accession>
<name>A0A4Y2G6X0_ARAVE</name>
<reference evidence="2 3" key="1">
    <citation type="journal article" date="2019" name="Sci. Rep.">
        <title>Orb-weaving spider Araneus ventricosus genome elucidates the spidroin gene catalogue.</title>
        <authorList>
            <person name="Kono N."/>
            <person name="Nakamura H."/>
            <person name="Ohtoshi R."/>
            <person name="Moran D.A.P."/>
            <person name="Shinohara A."/>
            <person name="Yoshida Y."/>
            <person name="Fujiwara M."/>
            <person name="Mori M."/>
            <person name="Tomita M."/>
            <person name="Arakawa K."/>
        </authorList>
    </citation>
    <scope>NUCLEOTIDE SEQUENCE [LARGE SCALE GENOMIC DNA]</scope>
</reference>
<feature type="compositionally biased region" description="Polar residues" evidence="1">
    <location>
        <begin position="73"/>
        <end position="83"/>
    </location>
</feature>
<dbReference type="AlphaFoldDB" id="A0A4Y2G6X0"/>
<protein>
    <submittedName>
        <fullName evidence="2">Uncharacterized protein</fullName>
    </submittedName>
</protein>
<dbReference type="EMBL" id="BGPR01001257">
    <property type="protein sequence ID" value="GBM49460.1"/>
    <property type="molecule type" value="Genomic_DNA"/>
</dbReference>
<evidence type="ECO:0000313" key="2">
    <source>
        <dbReference type="EMBL" id="GBM49460.1"/>
    </source>
</evidence>
<proteinExistence type="predicted"/>
<feature type="region of interest" description="Disordered" evidence="1">
    <location>
        <begin position="50"/>
        <end position="83"/>
    </location>
</feature>
<organism evidence="2 3">
    <name type="scientific">Araneus ventricosus</name>
    <name type="common">Orbweaver spider</name>
    <name type="synonym">Epeira ventricosa</name>
    <dbReference type="NCBI Taxonomy" id="182803"/>
    <lineage>
        <taxon>Eukaryota</taxon>
        <taxon>Metazoa</taxon>
        <taxon>Ecdysozoa</taxon>
        <taxon>Arthropoda</taxon>
        <taxon>Chelicerata</taxon>
        <taxon>Arachnida</taxon>
        <taxon>Araneae</taxon>
        <taxon>Araneomorphae</taxon>
        <taxon>Entelegynae</taxon>
        <taxon>Araneoidea</taxon>
        <taxon>Araneidae</taxon>
        <taxon>Araneus</taxon>
    </lineage>
</organism>
<gene>
    <name evidence="2" type="ORF">AVEN_15618_1</name>
</gene>
<dbReference type="Proteomes" id="UP000499080">
    <property type="component" value="Unassembled WGS sequence"/>
</dbReference>
<evidence type="ECO:0000256" key="1">
    <source>
        <dbReference type="SAM" id="MobiDB-lite"/>
    </source>
</evidence>
<evidence type="ECO:0000313" key="3">
    <source>
        <dbReference type="Proteomes" id="UP000499080"/>
    </source>
</evidence>
<comment type="caution">
    <text evidence="2">The sequence shown here is derived from an EMBL/GenBank/DDBJ whole genome shotgun (WGS) entry which is preliminary data.</text>
</comment>
<keyword evidence="3" id="KW-1185">Reference proteome</keyword>
<sequence>MPLKSRLDERYVTLESFDTGTISSLFHSYITKVAKHPPHFKVSHAFLAGDLTKPNKGSSRPPEFLDPNRSRDAGSNTSRSSLD</sequence>